<accession>A0AAW2IKF4</accession>
<sequence length="58" mass="5993">MTRPPLALPPSGLPFLPMLPGAGLHASRLRRFRQTVFASSAILPAGCMGGLSLAAAFC</sequence>
<proteinExistence type="predicted"/>
<evidence type="ECO:0000313" key="2">
    <source>
        <dbReference type="EMBL" id="KAL0282601.1"/>
    </source>
</evidence>
<dbReference type="AlphaFoldDB" id="A0AAW2IKF4"/>
<protein>
    <submittedName>
        <fullName evidence="2">Uncharacterized protein</fullName>
    </submittedName>
</protein>
<comment type="caution">
    <text evidence="2">The sequence shown here is derived from an EMBL/GenBank/DDBJ whole genome shotgun (WGS) entry which is preliminary data.</text>
</comment>
<reference evidence="2" key="1">
    <citation type="submission" date="2020-06" db="EMBL/GenBank/DDBJ databases">
        <authorList>
            <person name="Li T."/>
            <person name="Hu X."/>
            <person name="Zhang T."/>
            <person name="Song X."/>
            <person name="Zhang H."/>
            <person name="Dai N."/>
            <person name="Sheng W."/>
            <person name="Hou X."/>
            <person name="Wei L."/>
        </authorList>
    </citation>
    <scope>NUCLEOTIDE SEQUENCE</scope>
    <source>
        <strain evidence="2">G02</strain>
        <tissue evidence="2">Leaf</tissue>
    </source>
</reference>
<evidence type="ECO:0000256" key="1">
    <source>
        <dbReference type="SAM" id="Phobius"/>
    </source>
</evidence>
<keyword evidence="1" id="KW-1133">Transmembrane helix</keyword>
<gene>
    <name evidence="2" type="ORF">Sradi_7255600</name>
</gene>
<reference evidence="2" key="2">
    <citation type="journal article" date="2024" name="Plant">
        <title>Genomic evolution and insights into agronomic trait innovations of Sesamum species.</title>
        <authorList>
            <person name="Miao H."/>
            <person name="Wang L."/>
            <person name="Qu L."/>
            <person name="Liu H."/>
            <person name="Sun Y."/>
            <person name="Le M."/>
            <person name="Wang Q."/>
            <person name="Wei S."/>
            <person name="Zheng Y."/>
            <person name="Lin W."/>
            <person name="Duan Y."/>
            <person name="Cao H."/>
            <person name="Xiong S."/>
            <person name="Wang X."/>
            <person name="Wei L."/>
            <person name="Li C."/>
            <person name="Ma Q."/>
            <person name="Ju M."/>
            <person name="Zhao R."/>
            <person name="Li G."/>
            <person name="Mu C."/>
            <person name="Tian Q."/>
            <person name="Mei H."/>
            <person name="Zhang T."/>
            <person name="Gao T."/>
            <person name="Zhang H."/>
        </authorList>
    </citation>
    <scope>NUCLEOTIDE SEQUENCE</scope>
    <source>
        <strain evidence="2">G02</strain>
    </source>
</reference>
<name>A0AAW2IKF4_SESRA</name>
<organism evidence="2">
    <name type="scientific">Sesamum radiatum</name>
    <name type="common">Black benniseed</name>
    <dbReference type="NCBI Taxonomy" id="300843"/>
    <lineage>
        <taxon>Eukaryota</taxon>
        <taxon>Viridiplantae</taxon>
        <taxon>Streptophyta</taxon>
        <taxon>Embryophyta</taxon>
        <taxon>Tracheophyta</taxon>
        <taxon>Spermatophyta</taxon>
        <taxon>Magnoliopsida</taxon>
        <taxon>eudicotyledons</taxon>
        <taxon>Gunneridae</taxon>
        <taxon>Pentapetalae</taxon>
        <taxon>asterids</taxon>
        <taxon>lamiids</taxon>
        <taxon>Lamiales</taxon>
        <taxon>Pedaliaceae</taxon>
        <taxon>Sesamum</taxon>
    </lineage>
</organism>
<feature type="transmembrane region" description="Helical" evidence="1">
    <location>
        <begin position="36"/>
        <end position="57"/>
    </location>
</feature>
<keyword evidence="1" id="KW-0472">Membrane</keyword>
<keyword evidence="1" id="KW-0812">Transmembrane</keyword>
<dbReference type="EMBL" id="JACGWJ010001400">
    <property type="protein sequence ID" value="KAL0282601.1"/>
    <property type="molecule type" value="Genomic_DNA"/>
</dbReference>